<dbReference type="OrthoDB" id="9797095at2"/>
<keyword evidence="4" id="KW-0255">Endonuclease</keyword>
<name>A0A3E0H4H8_9GAMM</name>
<protein>
    <submittedName>
        <fullName evidence="4">Putative endonuclease</fullName>
    </submittedName>
</protein>
<accession>A0A3E0H4H8</accession>
<dbReference type="CDD" id="cd10456">
    <property type="entry name" value="GIY-YIG_UPF0213"/>
    <property type="match status" value="1"/>
</dbReference>
<dbReference type="PANTHER" id="PTHR34477:SF1">
    <property type="entry name" value="UPF0213 PROTEIN YHBQ"/>
    <property type="match status" value="1"/>
</dbReference>
<dbReference type="RefSeq" id="WP_116208383.1">
    <property type="nucleotide sequence ID" value="NZ_QUNR01000003.1"/>
</dbReference>
<dbReference type="PROSITE" id="PS50164">
    <property type="entry name" value="GIY_YIG"/>
    <property type="match status" value="1"/>
</dbReference>
<sequence>MAVWSVYLLLCHGQRIYTGVSTDVARRVAQHERGTGAKFTRAHTPIALLGTTTCASRGEALRLEHRIKQLSPDAKRALALSWQSGLAPESPSDTPHKHAPPAP</sequence>
<dbReference type="SUPFAM" id="SSF82771">
    <property type="entry name" value="GIY-YIG endonuclease"/>
    <property type="match status" value="1"/>
</dbReference>
<evidence type="ECO:0000256" key="1">
    <source>
        <dbReference type="ARBA" id="ARBA00007435"/>
    </source>
</evidence>
<keyword evidence="5" id="KW-1185">Reference proteome</keyword>
<dbReference type="PANTHER" id="PTHR34477">
    <property type="entry name" value="UPF0213 PROTEIN YHBQ"/>
    <property type="match status" value="1"/>
</dbReference>
<organism evidence="4 5">
    <name type="scientific">Paraperlucidibaca baekdonensis</name>
    <dbReference type="NCBI Taxonomy" id="748120"/>
    <lineage>
        <taxon>Bacteria</taxon>
        <taxon>Pseudomonadati</taxon>
        <taxon>Pseudomonadota</taxon>
        <taxon>Gammaproteobacteria</taxon>
        <taxon>Moraxellales</taxon>
        <taxon>Moraxellaceae</taxon>
        <taxon>Paraperlucidibaca</taxon>
    </lineage>
</organism>
<evidence type="ECO:0000313" key="5">
    <source>
        <dbReference type="Proteomes" id="UP000256774"/>
    </source>
</evidence>
<keyword evidence="4" id="KW-0540">Nuclease</keyword>
<proteinExistence type="inferred from homology"/>
<dbReference type="EMBL" id="QUNR01000003">
    <property type="protein sequence ID" value="REH37773.1"/>
    <property type="molecule type" value="Genomic_DNA"/>
</dbReference>
<feature type="domain" description="GIY-YIG" evidence="3">
    <location>
        <begin position="2"/>
        <end position="77"/>
    </location>
</feature>
<dbReference type="InterPro" id="IPR050190">
    <property type="entry name" value="UPF0213_domain"/>
</dbReference>
<dbReference type="InterPro" id="IPR035901">
    <property type="entry name" value="GIY-YIG_endonuc_sf"/>
</dbReference>
<evidence type="ECO:0000256" key="2">
    <source>
        <dbReference type="SAM" id="MobiDB-lite"/>
    </source>
</evidence>
<evidence type="ECO:0000259" key="3">
    <source>
        <dbReference type="PROSITE" id="PS50164"/>
    </source>
</evidence>
<reference evidence="4 5" key="1">
    <citation type="submission" date="2018-08" db="EMBL/GenBank/DDBJ databases">
        <title>Genomic Encyclopedia of Type Strains, Phase IV (KMG-IV): sequencing the most valuable type-strain genomes for metagenomic binning, comparative biology and taxonomic classification.</title>
        <authorList>
            <person name="Goeker M."/>
        </authorList>
    </citation>
    <scope>NUCLEOTIDE SEQUENCE [LARGE SCALE GENOMIC DNA]</scope>
    <source>
        <strain evidence="4 5">DSM 26022</strain>
    </source>
</reference>
<dbReference type="InterPro" id="IPR000305">
    <property type="entry name" value="GIY-YIG_endonuc"/>
</dbReference>
<feature type="region of interest" description="Disordered" evidence="2">
    <location>
        <begin position="81"/>
        <end position="103"/>
    </location>
</feature>
<keyword evidence="4" id="KW-0378">Hydrolase</keyword>
<dbReference type="Proteomes" id="UP000256774">
    <property type="component" value="Unassembled WGS sequence"/>
</dbReference>
<comment type="similarity">
    <text evidence="1">Belongs to the UPF0213 family.</text>
</comment>
<gene>
    <name evidence="4" type="ORF">DFR26_1556</name>
</gene>
<dbReference type="GO" id="GO:0004519">
    <property type="term" value="F:endonuclease activity"/>
    <property type="evidence" value="ECO:0007669"/>
    <property type="project" value="UniProtKB-KW"/>
</dbReference>
<dbReference type="Pfam" id="PF01541">
    <property type="entry name" value="GIY-YIG"/>
    <property type="match status" value="1"/>
</dbReference>
<dbReference type="AlphaFoldDB" id="A0A3E0H4H8"/>
<comment type="caution">
    <text evidence="4">The sequence shown here is derived from an EMBL/GenBank/DDBJ whole genome shotgun (WGS) entry which is preliminary data.</text>
</comment>
<dbReference type="Gene3D" id="3.40.1440.10">
    <property type="entry name" value="GIY-YIG endonuclease"/>
    <property type="match status" value="1"/>
</dbReference>
<evidence type="ECO:0000313" key="4">
    <source>
        <dbReference type="EMBL" id="REH37773.1"/>
    </source>
</evidence>